<dbReference type="PANTHER" id="PTHR40637:SF1">
    <property type="entry name" value="ESSS SUBUNIT OF NADH:UBIQUINONE OXIDOREDUCTASE (COMPLEX I) PROTEIN"/>
    <property type="match status" value="1"/>
</dbReference>
<comment type="subcellular location">
    <subcellularLocation>
        <location evidence="2">Mitochondrion inner membrane</location>
        <topology evidence="2">Single-pass membrane protein</topology>
    </subcellularLocation>
</comment>
<dbReference type="AlphaFoldDB" id="A0A0L0DKT3"/>
<accession>A0A0L0DKT3</accession>
<keyword evidence="11" id="KW-1133">Transmembrane helix</keyword>
<dbReference type="RefSeq" id="XP_013754873.1">
    <property type="nucleotide sequence ID" value="XM_013899419.1"/>
</dbReference>
<gene>
    <name evidence="17" type="ORF">AMSG_09160</name>
</gene>
<dbReference type="Pfam" id="PF10183">
    <property type="entry name" value="ESSS"/>
    <property type="match status" value="1"/>
</dbReference>
<keyword evidence="10" id="KW-0249">Electron transport</keyword>
<dbReference type="Proteomes" id="UP000054408">
    <property type="component" value="Unassembled WGS sequence"/>
</dbReference>
<keyword evidence="18" id="KW-1185">Reference proteome</keyword>
<keyword evidence="6" id="KW-0679">Respiratory chain</keyword>
<proteinExistence type="inferred from homology"/>
<evidence type="ECO:0000256" key="8">
    <source>
        <dbReference type="ARBA" id="ARBA00022792"/>
    </source>
</evidence>
<evidence type="ECO:0000256" key="14">
    <source>
        <dbReference type="ARBA" id="ARBA00030753"/>
    </source>
</evidence>
<evidence type="ECO:0000256" key="5">
    <source>
        <dbReference type="ARBA" id="ARBA00022448"/>
    </source>
</evidence>
<organism evidence="17 18">
    <name type="scientific">Thecamonas trahens ATCC 50062</name>
    <dbReference type="NCBI Taxonomy" id="461836"/>
    <lineage>
        <taxon>Eukaryota</taxon>
        <taxon>Apusozoa</taxon>
        <taxon>Apusomonadida</taxon>
        <taxon>Apusomonadidae</taxon>
        <taxon>Thecamonas</taxon>
    </lineage>
</organism>
<dbReference type="OrthoDB" id="2147978at2759"/>
<dbReference type="EMBL" id="GL349477">
    <property type="protein sequence ID" value="KNC52984.1"/>
    <property type="molecule type" value="Genomic_DNA"/>
</dbReference>
<protein>
    <recommendedName>
        <fullName evidence="4">NADH dehydrogenase [ubiquinone] 1 beta subcomplex subunit 11, mitochondrial</fullName>
    </recommendedName>
    <alternativeName>
        <fullName evidence="15">Complex I-ESSS</fullName>
    </alternativeName>
    <alternativeName>
        <fullName evidence="14">NADH-ubiquinone oxidoreductase ESSS subunit</fullName>
    </alternativeName>
</protein>
<keyword evidence="9" id="KW-0809">Transit peptide</keyword>
<evidence type="ECO:0000256" key="4">
    <source>
        <dbReference type="ARBA" id="ARBA00018632"/>
    </source>
</evidence>
<dbReference type="OMA" id="KKERWEY"/>
<evidence type="ECO:0000256" key="10">
    <source>
        <dbReference type="ARBA" id="ARBA00022982"/>
    </source>
</evidence>
<evidence type="ECO:0000313" key="18">
    <source>
        <dbReference type="Proteomes" id="UP000054408"/>
    </source>
</evidence>
<keyword evidence="8" id="KW-0999">Mitochondrion inner membrane</keyword>
<reference evidence="17 18" key="1">
    <citation type="submission" date="2010-05" db="EMBL/GenBank/DDBJ databases">
        <title>The Genome Sequence of Thecamonas trahens ATCC 50062.</title>
        <authorList>
            <consortium name="The Broad Institute Genome Sequencing Platform"/>
            <person name="Russ C."/>
            <person name="Cuomo C."/>
            <person name="Shea T."/>
            <person name="Young S.K."/>
            <person name="Zeng Q."/>
            <person name="Koehrsen M."/>
            <person name="Haas B."/>
            <person name="Borodovsky M."/>
            <person name="Guigo R."/>
            <person name="Alvarado L."/>
            <person name="Berlin A."/>
            <person name="Bochicchio J."/>
            <person name="Borenstein D."/>
            <person name="Chapman S."/>
            <person name="Chen Z."/>
            <person name="Freedman E."/>
            <person name="Gellesch M."/>
            <person name="Goldberg J."/>
            <person name="Griggs A."/>
            <person name="Gujja S."/>
            <person name="Heilman E."/>
            <person name="Heiman D."/>
            <person name="Hepburn T."/>
            <person name="Howarth C."/>
            <person name="Jen D."/>
            <person name="Larson L."/>
            <person name="Mehta T."/>
            <person name="Park D."/>
            <person name="Pearson M."/>
            <person name="Roberts A."/>
            <person name="Saif S."/>
            <person name="Shenoy N."/>
            <person name="Sisk P."/>
            <person name="Stolte C."/>
            <person name="Sykes S."/>
            <person name="Thomson T."/>
            <person name="Walk T."/>
            <person name="White J."/>
            <person name="Yandava C."/>
            <person name="Burger G."/>
            <person name="Gray M.W."/>
            <person name="Holland P.W.H."/>
            <person name="King N."/>
            <person name="Lang F.B.F."/>
            <person name="Roger A.J."/>
            <person name="Ruiz-Trillo I."/>
            <person name="Lander E."/>
            <person name="Nusbaum C."/>
        </authorList>
    </citation>
    <scope>NUCLEOTIDE SEQUENCE [LARGE SCALE GENOMIC DNA]</scope>
    <source>
        <strain evidence="17 18">ATCC 50062</strain>
    </source>
</reference>
<evidence type="ECO:0000256" key="2">
    <source>
        <dbReference type="ARBA" id="ARBA00004434"/>
    </source>
</evidence>
<keyword evidence="7" id="KW-0812">Transmembrane</keyword>
<keyword evidence="5" id="KW-0813">Transport</keyword>
<evidence type="ECO:0000256" key="16">
    <source>
        <dbReference type="ARBA" id="ARBA00046528"/>
    </source>
</evidence>
<dbReference type="GeneID" id="25567676"/>
<evidence type="ECO:0000313" key="17">
    <source>
        <dbReference type="EMBL" id="KNC52984.1"/>
    </source>
</evidence>
<comment type="subunit">
    <text evidence="16">Complex I is composed of 45 different subunits. Interacts with BCAP31.</text>
</comment>
<comment type="similarity">
    <text evidence="3">Belongs to the complex I NDUFB11 subunit family.</text>
</comment>
<dbReference type="GO" id="GO:0005743">
    <property type="term" value="C:mitochondrial inner membrane"/>
    <property type="evidence" value="ECO:0007669"/>
    <property type="project" value="UniProtKB-SubCell"/>
</dbReference>
<evidence type="ECO:0000256" key="13">
    <source>
        <dbReference type="ARBA" id="ARBA00023136"/>
    </source>
</evidence>
<evidence type="ECO:0000256" key="15">
    <source>
        <dbReference type="ARBA" id="ARBA00031387"/>
    </source>
</evidence>
<evidence type="ECO:0000256" key="11">
    <source>
        <dbReference type="ARBA" id="ARBA00022989"/>
    </source>
</evidence>
<sequence length="100" mass="10958">MLRAAAGRVSAPLRRLVHSSAPRRGGATEEIFSDTQNGYLFGEKPGVPRKKELWETMMQIGMGGTFVLAAIGLACAPETSIKVWAEEESVARIKRRQAEE</sequence>
<evidence type="ECO:0000256" key="1">
    <source>
        <dbReference type="ARBA" id="ARBA00003195"/>
    </source>
</evidence>
<evidence type="ECO:0000256" key="3">
    <source>
        <dbReference type="ARBA" id="ARBA00008915"/>
    </source>
</evidence>
<comment type="function">
    <text evidence="1">Accessory subunit of the mitochondrial membrane respiratory chain NADH dehydrogenase (Complex I), that is believed not to be involved in catalysis. Complex I functions in the transfer of electrons from NADH to the respiratory chain. The immediate electron acceptor for the enzyme is believed to be ubiquinone.</text>
</comment>
<name>A0A0L0DKT3_THETB</name>
<evidence type="ECO:0000256" key="9">
    <source>
        <dbReference type="ARBA" id="ARBA00022946"/>
    </source>
</evidence>
<evidence type="ECO:0000256" key="6">
    <source>
        <dbReference type="ARBA" id="ARBA00022660"/>
    </source>
</evidence>
<evidence type="ECO:0000256" key="7">
    <source>
        <dbReference type="ARBA" id="ARBA00022692"/>
    </source>
</evidence>
<dbReference type="PANTHER" id="PTHR40637">
    <property type="entry name" value="ESSS SUBUNIT OF NADH:UBIQUINONE OXIDOREDUCTASE (COMPLEX I) PROTEIN"/>
    <property type="match status" value="1"/>
</dbReference>
<dbReference type="InterPro" id="IPR019329">
    <property type="entry name" value="NADH_UbQ_OxRdtase_ESSS_su"/>
</dbReference>
<evidence type="ECO:0000256" key="12">
    <source>
        <dbReference type="ARBA" id="ARBA00023128"/>
    </source>
</evidence>
<keyword evidence="12" id="KW-0496">Mitochondrion</keyword>
<keyword evidence="13" id="KW-0472">Membrane</keyword>